<dbReference type="EMBL" id="JABANO010022236">
    <property type="protein sequence ID" value="KAF4725504.1"/>
    <property type="molecule type" value="Genomic_DNA"/>
</dbReference>
<keyword evidence="2" id="KW-1185">Reference proteome</keyword>
<feature type="non-terminal residue" evidence="1">
    <location>
        <position position="133"/>
    </location>
</feature>
<name>A0A7J6RXR2_PEROL</name>
<dbReference type="Proteomes" id="UP000553632">
    <property type="component" value="Unassembled WGS sequence"/>
</dbReference>
<gene>
    <name evidence="1" type="ORF">FOZ63_023349</name>
</gene>
<organism evidence="1 2">
    <name type="scientific">Perkinsus olseni</name>
    <name type="common">Perkinsus atlanticus</name>
    <dbReference type="NCBI Taxonomy" id="32597"/>
    <lineage>
        <taxon>Eukaryota</taxon>
        <taxon>Sar</taxon>
        <taxon>Alveolata</taxon>
        <taxon>Perkinsozoa</taxon>
        <taxon>Perkinsea</taxon>
        <taxon>Perkinsida</taxon>
        <taxon>Perkinsidae</taxon>
        <taxon>Perkinsus</taxon>
    </lineage>
</organism>
<sequence>FALSSHARVVTIIHKLRFPNGLDNGYHPSAIRAAATCSTITQPFVNDCIASINNKEDIPKRGAALVLIGALAEATDARLIGSFDNVVSALCRAMTADTASDLRLLPLTIRVLLGVLGSGPPESGKAKGQALNK</sequence>
<proteinExistence type="predicted"/>
<dbReference type="AlphaFoldDB" id="A0A7J6RXR2"/>
<feature type="non-terminal residue" evidence="1">
    <location>
        <position position="1"/>
    </location>
</feature>
<comment type="caution">
    <text evidence="1">The sequence shown here is derived from an EMBL/GenBank/DDBJ whole genome shotgun (WGS) entry which is preliminary data.</text>
</comment>
<accession>A0A7J6RXR2</accession>
<reference evidence="1 2" key="1">
    <citation type="submission" date="2020-04" db="EMBL/GenBank/DDBJ databases">
        <title>Perkinsus olseni comparative genomics.</title>
        <authorList>
            <person name="Bogema D.R."/>
        </authorList>
    </citation>
    <scope>NUCLEOTIDE SEQUENCE [LARGE SCALE GENOMIC DNA]</scope>
    <source>
        <strain evidence="1 2">ATCC PRA-207</strain>
    </source>
</reference>
<evidence type="ECO:0000313" key="2">
    <source>
        <dbReference type="Proteomes" id="UP000553632"/>
    </source>
</evidence>
<protein>
    <submittedName>
        <fullName evidence="1">Uncharacterized protein</fullName>
    </submittedName>
</protein>
<evidence type="ECO:0000313" key="1">
    <source>
        <dbReference type="EMBL" id="KAF4725504.1"/>
    </source>
</evidence>